<dbReference type="Pfam" id="PF00936">
    <property type="entry name" value="BMC"/>
    <property type="match status" value="2"/>
</dbReference>
<dbReference type="Gene3D" id="3.30.70.1710">
    <property type="match status" value="2"/>
</dbReference>
<feature type="domain" description="BMC" evidence="4">
    <location>
        <begin position="96"/>
        <end position="182"/>
    </location>
</feature>
<dbReference type="InterPro" id="IPR011238">
    <property type="entry name" value="Micro_shell_prot_PduT"/>
</dbReference>
<feature type="domain" description="BMC" evidence="4">
    <location>
        <begin position="4"/>
        <end position="86"/>
    </location>
</feature>
<evidence type="ECO:0000313" key="5">
    <source>
        <dbReference type="EMBL" id="NYE58481.1"/>
    </source>
</evidence>
<dbReference type="PROSITE" id="PS51930">
    <property type="entry name" value="BMC_2"/>
    <property type="match status" value="2"/>
</dbReference>
<dbReference type="Proteomes" id="UP000604066">
    <property type="component" value="Unassembled WGS sequence"/>
</dbReference>
<dbReference type="CDD" id="cd07054">
    <property type="entry name" value="BMC_PduT_repeat2"/>
    <property type="match status" value="1"/>
</dbReference>
<evidence type="ECO:0000256" key="3">
    <source>
        <dbReference type="PROSITE-ProRule" id="PRU01278"/>
    </source>
</evidence>
<comment type="caution">
    <text evidence="5">The sequence shown here is derived from an EMBL/GenBank/DDBJ whole genome shotgun (WGS) entry which is preliminary data.</text>
</comment>
<dbReference type="InterPro" id="IPR037233">
    <property type="entry name" value="CcmK-like_sf"/>
</dbReference>
<keyword evidence="2" id="KW-1283">Bacterial microcompartment</keyword>
<gene>
    <name evidence="5" type="ORF">HDG70_002232</name>
</gene>
<protein>
    <submittedName>
        <fullName evidence="5">Microcompartment protein CcmL/EutN</fullName>
    </submittedName>
</protein>
<evidence type="ECO:0000256" key="2">
    <source>
        <dbReference type="ARBA" id="ARBA00024446"/>
    </source>
</evidence>
<name>A0ABX2REH5_9THEO</name>
<dbReference type="EMBL" id="JACCBS010000003">
    <property type="protein sequence ID" value="NYE58481.1"/>
    <property type="molecule type" value="Genomic_DNA"/>
</dbReference>
<dbReference type="InterPro" id="IPR000249">
    <property type="entry name" value="BMC_dom"/>
</dbReference>
<accession>A0ABX2REH5</accession>
<dbReference type="InterPro" id="IPR044872">
    <property type="entry name" value="CcmK/CsoS1_BMC"/>
</dbReference>
<keyword evidence="6" id="KW-1185">Reference proteome</keyword>
<proteinExistence type="inferred from homology"/>
<organism evidence="5 6">
    <name type="scientific">Carboxydothermus ferrireducens DSM 11255</name>
    <dbReference type="NCBI Taxonomy" id="1119529"/>
    <lineage>
        <taxon>Bacteria</taxon>
        <taxon>Bacillati</taxon>
        <taxon>Bacillota</taxon>
        <taxon>Clostridia</taxon>
        <taxon>Thermoanaerobacterales</taxon>
        <taxon>Thermoanaerobacteraceae</taxon>
        <taxon>Carboxydothermus</taxon>
    </lineage>
</organism>
<dbReference type="PANTHER" id="PTHR33941">
    <property type="entry name" value="PROPANEDIOL UTILIZATION PROTEIN PDUA"/>
    <property type="match status" value="1"/>
</dbReference>
<dbReference type="InterPro" id="IPR050575">
    <property type="entry name" value="BMC_shell"/>
</dbReference>
<evidence type="ECO:0000259" key="4">
    <source>
        <dbReference type="PROSITE" id="PS51930"/>
    </source>
</evidence>
<dbReference type="PANTHER" id="PTHR33941:SF11">
    <property type="entry name" value="BACTERIAL MICROCOMPARTMENT SHELL PROTEIN PDUJ"/>
    <property type="match status" value="1"/>
</dbReference>
<evidence type="ECO:0000256" key="1">
    <source>
        <dbReference type="ARBA" id="ARBA00024322"/>
    </source>
</evidence>
<comment type="subcellular location">
    <subcellularLocation>
        <location evidence="1">Bacterial microcompartment</location>
    </subcellularLocation>
</comment>
<dbReference type="RefSeq" id="WP_210432935.1">
    <property type="nucleotide sequence ID" value="NZ_ATYG01000016.1"/>
</dbReference>
<dbReference type="CDD" id="cd07053">
    <property type="entry name" value="BMC_PduT_repeat1"/>
    <property type="match status" value="1"/>
</dbReference>
<reference evidence="5 6" key="1">
    <citation type="submission" date="2020-07" db="EMBL/GenBank/DDBJ databases">
        <title>Genomic Encyclopedia of Type Strains, Phase III (KMG-III): the genomes of soil and plant-associated and newly described type strains.</title>
        <authorList>
            <person name="Whitman W."/>
        </authorList>
    </citation>
    <scope>NUCLEOTIDE SEQUENCE [LARGE SCALE GENOMIC DNA]</scope>
    <source>
        <strain evidence="5 6">DSM 11255</strain>
    </source>
</reference>
<dbReference type="PIRSF" id="PIRSF034834">
    <property type="entry name" value="PduT"/>
    <property type="match status" value="1"/>
</dbReference>
<dbReference type="SUPFAM" id="SSF143414">
    <property type="entry name" value="CcmK-like"/>
    <property type="match status" value="2"/>
</dbReference>
<evidence type="ECO:0000313" key="6">
    <source>
        <dbReference type="Proteomes" id="UP000604066"/>
    </source>
</evidence>
<dbReference type="SMART" id="SM00877">
    <property type="entry name" value="BMC"/>
    <property type="match status" value="2"/>
</dbReference>
<sequence>MITAIGFAEFNSIAQGIETADAMVKAAQVDLLYCRSVCPGKYIVLISGDVAAVENSVKTAIEKSADSLVDYFVIPNVHPAVIKSFTSTSQDIDFQAIGVIETFSIAAAIIAADTCVKAAEIDLIEVRLGIGIGGKAFVTLTGDIGAVKAAIEAGSKEVKEKGLLVNKVVIPSPHKSLLPFLL</sequence>
<comment type="similarity">
    <text evidence="3">Belongs to the bacterial microcompartments protein family.</text>
</comment>